<dbReference type="InterPro" id="IPR023828">
    <property type="entry name" value="Peptidase_S8_Ser-AS"/>
</dbReference>
<evidence type="ECO:0000256" key="1">
    <source>
        <dbReference type="ARBA" id="ARBA00011073"/>
    </source>
</evidence>
<dbReference type="AlphaFoldDB" id="A0A9P9WC44"/>
<comment type="caution">
    <text evidence="12">The sequence shown here is derived from an EMBL/GenBank/DDBJ whole genome shotgun (WGS) entry which is preliminary data.</text>
</comment>
<evidence type="ECO:0000256" key="2">
    <source>
        <dbReference type="ARBA" id="ARBA00022670"/>
    </source>
</evidence>
<dbReference type="PANTHER" id="PTHR43399">
    <property type="entry name" value="SUBTILISIN-RELATED"/>
    <property type="match status" value="1"/>
</dbReference>
<dbReference type="Gene3D" id="3.40.50.200">
    <property type="entry name" value="Peptidase S8/S53 domain"/>
    <property type="match status" value="2"/>
</dbReference>
<dbReference type="GO" id="GO:0006508">
    <property type="term" value="P:proteolysis"/>
    <property type="evidence" value="ECO:0007669"/>
    <property type="project" value="UniProtKB-KW"/>
</dbReference>
<evidence type="ECO:0000256" key="9">
    <source>
        <dbReference type="SAM" id="SignalP"/>
    </source>
</evidence>
<dbReference type="Proteomes" id="UP000829685">
    <property type="component" value="Unassembled WGS sequence"/>
</dbReference>
<feature type="active site" description="Charge relay system" evidence="6 7">
    <location>
        <position position="226"/>
    </location>
</feature>
<dbReference type="InterPro" id="IPR023827">
    <property type="entry name" value="Peptidase_S8_Asp-AS"/>
</dbReference>
<dbReference type="GO" id="GO:0016020">
    <property type="term" value="C:membrane"/>
    <property type="evidence" value="ECO:0007669"/>
    <property type="project" value="InterPro"/>
</dbReference>
<keyword evidence="13" id="KW-1185">Reference proteome</keyword>
<dbReference type="InterPro" id="IPR010435">
    <property type="entry name" value="C5a/SBT2-like_Fn3"/>
</dbReference>
<dbReference type="PROSITE" id="PS00137">
    <property type="entry name" value="SUBTILASE_HIS"/>
    <property type="match status" value="1"/>
</dbReference>
<evidence type="ECO:0000256" key="6">
    <source>
        <dbReference type="PIRSR" id="PIRSR615500-1"/>
    </source>
</evidence>
<evidence type="ECO:0000256" key="7">
    <source>
        <dbReference type="PROSITE-ProRule" id="PRU01240"/>
    </source>
</evidence>
<reference evidence="12" key="1">
    <citation type="submission" date="2021-03" db="EMBL/GenBank/DDBJ databases">
        <title>Revisited historic fungal species revealed as producer of novel bioactive compounds through whole genome sequencing and comparative genomics.</title>
        <authorList>
            <person name="Vignolle G.A."/>
            <person name="Hochenegger N."/>
            <person name="Mach R.L."/>
            <person name="Mach-Aigner A.R."/>
            <person name="Javad Rahimi M."/>
            <person name="Salim K.A."/>
            <person name="Chan C.M."/>
            <person name="Lim L.B.L."/>
            <person name="Cai F."/>
            <person name="Druzhinina I.S."/>
            <person name="U'Ren J.M."/>
            <person name="Derntl C."/>
        </authorList>
    </citation>
    <scope>NUCLEOTIDE SEQUENCE</scope>
    <source>
        <strain evidence="12">TUCIM 5799</strain>
    </source>
</reference>
<accession>A0A9P9WC44</accession>
<evidence type="ECO:0000313" key="13">
    <source>
        <dbReference type="Proteomes" id="UP000829685"/>
    </source>
</evidence>
<dbReference type="PANTHER" id="PTHR43399:SF4">
    <property type="entry name" value="CELL WALL-ASSOCIATED PROTEASE"/>
    <property type="match status" value="1"/>
</dbReference>
<dbReference type="PRINTS" id="PR00723">
    <property type="entry name" value="SUBTILISIN"/>
</dbReference>
<dbReference type="InterPro" id="IPR036852">
    <property type="entry name" value="Peptidase_S8/S53_dom_sf"/>
</dbReference>
<feature type="chain" id="PRO_5040396928" evidence="9">
    <location>
        <begin position="21"/>
        <end position="919"/>
    </location>
</feature>
<dbReference type="InterPro" id="IPR034187">
    <property type="entry name" value="Peptidases_S8_5"/>
</dbReference>
<dbReference type="InterPro" id="IPR022398">
    <property type="entry name" value="Peptidase_S8_His-AS"/>
</dbReference>
<dbReference type="PROSITE" id="PS51892">
    <property type="entry name" value="SUBTILASE"/>
    <property type="match status" value="1"/>
</dbReference>
<keyword evidence="3 9" id="KW-0732">Signal</keyword>
<protein>
    <submittedName>
        <fullName evidence="12">Uncharacterized protein</fullName>
    </submittedName>
</protein>
<evidence type="ECO:0000256" key="4">
    <source>
        <dbReference type="ARBA" id="ARBA00022801"/>
    </source>
</evidence>
<feature type="active site" description="Charge relay system" evidence="6 7">
    <location>
        <position position="561"/>
    </location>
</feature>
<dbReference type="InterPro" id="IPR000209">
    <property type="entry name" value="Peptidase_S8/S53_dom"/>
</dbReference>
<dbReference type="InterPro" id="IPR051048">
    <property type="entry name" value="Peptidase_S8/S53_subtilisin"/>
</dbReference>
<organism evidence="12 13">
    <name type="scientific">Neoarthrinium moseri</name>
    <dbReference type="NCBI Taxonomy" id="1658444"/>
    <lineage>
        <taxon>Eukaryota</taxon>
        <taxon>Fungi</taxon>
        <taxon>Dikarya</taxon>
        <taxon>Ascomycota</taxon>
        <taxon>Pezizomycotina</taxon>
        <taxon>Sordariomycetes</taxon>
        <taxon>Xylariomycetidae</taxon>
        <taxon>Amphisphaeriales</taxon>
        <taxon>Apiosporaceae</taxon>
        <taxon>Neoarthrinium</taxon>
    </lineage>
</organism>
<proteinExistence type="inferred from homology"/>
<dbReference type="EMBL" id="JAFIMR010000043">
    <property type="protein sequence ID" value="KAI1856563.1"/>
    <property type="molecule type" value="Genomic_DNA"/>
</dbReference>
<dbReference type="SUPFAM" id="SSF52743">
    <property type="entry name" value="Subtilisin-like"/>
    <property type="match status" value="1"/>
</dbReference>
<dbReference type="Pfam" id="PF06280">
    <property type="entry name" value="fn3_5"/>
    <property type="match status" value="1"/>
</dbReference>
<dbReference type="Pfam" id="PF00082">
    <property type="entry name" value="Peptidase_S8"/>
    <property type="match status" value="1"/>
</dbReference>
<feature type="active site" description="Charge relay system" evidence="6 7">
    <location>
        <position position="178"/>
    </location>
</feature>
<name>A0A9P9WC44_9PEZI</name>
<evidence type="ECO:0000256" key="8">
    <source>
        <dbReference type="RuleBase" id="RU003355"/>
    </source>
</evidence>
<evidence type="ECO:0000259" key="11">
    <source>
        <dbReference type="Pfam" id="PF06280"/>
    </source>
</evidence>
<feature type="domain" description="Peptidase S8/S53" evidence="10">
    <location>
        <begin position="169"/>
        <end position="594"/>
    </location>
</feature>
<evidence type="ECO:0000259" key="10">
    <source>
        <dbReference type="Pfam" id="PF00082"/>
    </source>
</evidence>
<dbReference type="PROSITE" id="PS00138">
    <property type="entry name" value="SUBTILASE_SER"/>
    <property type="match status" value="1"/>
</dbReference>
<dbReference type="PROSITE" id="PS00136">
    <property type="entry name" value="SUBTILASE_ASP"/>
    <property type="match status" value="1"/>
</dbReference>
<feature type="domain" description="C5a peptidase/Subtilisin-like protease SBT2-like Fn3-like" evidence="11">
    <location>
        <begin position="645"/>
        <end position="741"/>
    </location>
</feature>
<keyword evidence="5 7" id="KW-0720">Serine protease</keyword>
<dbReference type="InterPro" id="IPR015500">
    <property type="entry name" value="Peptidase_S8_subtilisin-rel"/>
</dbReference>
<sequence>MPTFKIIFALGFSLVARVKGSDQSILENTFIVKLSQHSELSHLDDRSPDHHELFHKRATDASLNYTIRHTYDAPGTYVGLSIQVYSGHSQDSIQAQLSTISGVEDVTPVFRITLPDPTLANSTIMADPSLVFNDATDIHAAPVPKADANLGSALQMGGVDKLHALGIKGKGIKVGIIDTGVDYRHPALGAGFGPGHKIAGGYSFLGDDGTHANSSDPLVTCLSAGHGTHVAGIIGMDPLGETQGYNVTGVAPEAELYMYRVFDCSQSGGSDDILAAMLRAEADGVDVVSMSLGIGQELPSGNDPLTEVTAKLHEAGIAVIVAAGNSATWSKFATQMYSEGMPSELPGAIAVGAIANKNFPLVWTVVDSKGSVIPYASLWPIEYPEGADLYMIDDGCNREQWDNAVAMLTDEGKLNSTVIGFRVTDLCRPADARSCCTITAPVYMMGMYSETSVPYYVDYDVPSSGYFGTAHFAAVSANDSLILLAGYEAAGGYGSYKLFFNDSSYSSPPQFVGGQMDWYSSFGPVWLNYTMKPQLSAPGGHTLSTWPLGPLGGYTILSGTSMATPYVSGSYALVKSQFPDLSVDDILALLQTNSKPVKWVWDESMLSATVQQGAGLVNPYDAIMSKTRVSPGQLLVTDNTHDTYGEETFVIENKANSPKTYSLSHEAAPFMFYQPAFREPNQLPKYGSVLFETSSVQVAAGASVHVTFTIVPPDDVDASRNPVFGGYIKVKSDDEILSVPYAGAAYSVFNTDYIHYDRNSPLPRVSYTLPNGETTIDTNILVVNSSMAYKSSISRDQYTRSYRVDVLPADTAIKPNKYGFDKTVQHDYVISKTGPKSSIFGFPSYGTIANATGLIQPGTTIWPSGTGVTATAPDGTVYSPGVGDYRWFVSVLRWGGDENVLEDHDTWLGPIVRLVDGAV</sequence>
<dbReference type="CDD" id="cd07489">
    <property type="entry name" value="Peptidases_S8_5"/>
    <property type="match status" value="1"/>
</dbReference>
<evidence type="ECO:0000256" key="5">
    <source>
        <dbReference type="ARBA" id="ARBA00022825"/>
    </source>
</evidence>
<keyword evidence="4 7" id="KW-0378">Hydrolase</keyword>
<evidence type="ECO:0000256" key="3">
    <source>
        <dbReference type="ARBA" id="ARBA00022729"/>
    </source>
</evidence>
<keyword evidence="2 7" id="KW-0645">Protease</keyword>
<dbReference type="GO" id="GO:0004252">
    <property type="term" value="F:serine-type endopeptidase activity"/>
    <property type="evidence" value="ECO:0007669"/>
    <property type="project" value="UniProtKB-UniRule"/>
</dbReference>
<comment type="similarity">
    <text evidence="1 7 8">Belongs to the peptidase S8 family.</text>
</comment>
<gene>
    <name evidence="12" type="ORF">JX265_011522</name>
</gene>
<feature type="signal peptide" evidence="9">
    <location>
        <begin position="1"/>
        <end position="20"/>
    </location>
</feature>
<evidence type="ECO:0000313" key="12">
    <source>
        <dbReference type="EMBL" id="KAI1856563.1"/>
    </source>
</evidence>